<evidence type="ECO:0000313" key="1">
    <source>
        <dbReference type="EMBL" id="ORE02823.1"/>
    </source>
</evidence>
<dbReference type="EMBL" id="KV922031">
    <property type="protein sequence ID" value="ORE02823.1"/>
    <property type="molecule type" value="Genomic_DNA"/>
</dbReference>
<dbReference type="AlphaFoldDB" id="A0A1X0QSU0"/>
<sequence>MAANIGRISSEIREARKRMIAAEEVNELSLEDMVQKVYIDEEACYIVKSFTMKIFNEIGVPVSICIWFIASIKAVWFTAKVDCQDNNKRNAAVYLHYLKIDSNLIIHIMDETALIQNTVESNDIEAVTESSDVPQ</sequence>
<gene>
    <name evidence="1" type="ORF">BCV72DRAFT_338457</name>
</gene>
<organism evidence="1">
    <name type="scientific">Rhizopus microsporus var. microsporus</name>
    <dbReference type="NCBI Taxonomy" id="86635"/>
    <lineage>
        <taxon>Eukaryota</taxon>
        <taxon>Fungi</taxon>
        <taxon>Fungi incertae sedis</taxon>
        <taxon>Mucoromycota</taxon>
        <taxon>Mucoromycotina</taxon>
        <taxon>Mucoromycetes</taxon>
        <taxon>Mucorales</taxon>
        <taxon>Mucorineae</taxon>
        <taxon>Rhizopodaceae</taxon>
        <taxon>Rhizopus</taxon>
    </lineage>
</organism>
<accession>A0A1X0QSU0</accession>
<reference evidence="1" key="1">
    <citation type="journal article" date="2016" name="Proc. Natl. Acad. Sci. U.S.A.">
        <title>Lipid metabolic changes in an early divergent fungus govern the establishment of a mutualistic symbiosis with endobacteria.</title>
        <authorList>
            <person name="Lastovetsky O.A."/>
            <person name="Gaspar M.L."/>
            <person name="Mondo S.J."/>
            <person name="LaButti K.M."/>
            <person name="Sandor L."/>
            <person name="Grigoriev I.V."/>
            <person name="Henry S.A."/>
            <person name="Pawlowska T.E."/>
        </authorList>
    </citation>
    <scope>NUCLEOTIDE SEQUENCE [LARGE SCALE GENOMIC DNA]</scope>
    <source>
        <strain evidence="1">ATCC 52814</strain>
    </source>
</reference>
<proteinExistence type="predicted"/>
<dbReference type="VEuPathDB" id="FungiDB:BCV72DRAFT_338457"/>
<name>A0A1X0QSU0_RHIZD</name>
<dbReference type="Proteomes" id="UP000242414">
    <property type="component" value="Unassembled WGS sequence"/>
</dbReference>
<protein>
    <submittedName>
        <fullName evidence="1">Uncharacterized protein</fullName>
    </submittedName>
</protein>